<comment type="caution">
    <text evidence="2">The sequence shown here is derived from an EMBL/GenBank/DDBJ whole genome shotgun (WGS) entry which is preliminary data.</text>
</comment>
<reference evidence="2" key="2">
    <citation type="journal article" date="2021" name="PeerJ">
        <title>Extensive microbial diversity within the chicken gut microbiome revealed by metagenomics and culture.</title>
        <authorList>
            <person name="Gilroy R."/>
            <person name="Ravi A."/>
            <person name="Getino M."/>
            <person name="Pursley I."/>
            <person name="Horton D.L."/>
            <person name="Alikhan N.F."/>
            <person name="Baker D."/>
            <person name="Gharbi K."/>
            <person name="Hall N."/>
            <person name="Watson M."/>
            <person name="Adriaenssens E.M."/>
            <person name="Foster-Nyarko E."/>
            <person name="Jarju S."/>
            <person name="Secka A."/>
            <person name="Antonio M."/>
            <person name="Oren A."/>
            <person name="Chaudhuri R.R."/>
            <person name="La Ragione R."/>
            <person name="Hildebrand F."/>
            <person name="Pallen M.J."/>
        </authorList>
    </citation>
    <scope>NUCLEOTIDE SEQUENCE</scope>
    <source>
        <strain evidence="2">CHK195-11698</strain>
    </source>
</reference>
<organism evidence="2 3">
    <name type="scientific">Candidatus Fimiplasma intestinipullorum</name>
    <dbReference type="NCBI Taxonomy" id="2840825"/>
    <lineage>
        <taxon>Bacteria</taxon>
        <taxon>Bacillati</taxon>
        <taxon>Bacillota</taxon>
        <taxon>Clostridia</taxon>
        <taxon>Eubacteriales</taxon>
        <taxon>Candidatus Fimiplasma</taxon>
    </lineage>
</organism>
<evidence type="ECO:0000313" key="3">
    <source>
        <dbReference type="Proteomes" id="UP000824175"/>
    </source>
</evidence>
<proteinExistence type="predicted"/>
<name>A0A9D1HP27_9FIRM</name>
<evidence type="ECO:0000256" key="1">
    <source>
        <dbReference type="SAM" id="SignalP"/>
    </source>
</evidence>
<feature type="chain" id="PRO_5039018746" evidence="1">
    <location>
        <begin position="23"/>
        <end position="125"/>
    </location>
</feature>
<protein>
    <submittedName>
        <fullName evidence="2">Uncharacterized protein</fullName>
    </submittedName>
</protein>
<dbReference type="EMBL" id="DVMJ01000077">
    <property type="protein sequence ID" value="HIU14180.1"/>
    <property type="molecule type" value="Genomic_DNA"/>
</dbReference>
<accession>A0A9D1HP27</accession>
<feature type="signal peptide" evidence="1">
    <location>
        <begin position="1"/>
        <end position="22"/>
    </location>
</feature>
<reference evidence="2" key="1">
    <citation type="submission" date="2020-10" db="EMBL/GenBank/DDBJ databases">
        <authorList>
            <person name="Gilroy R."/>
        </authorList>
    </citation>
    <scope>NUCLEOTIDE SEQUENCE</scope>
    <source>
        <strain evidence="2">CHK195-11698</strain>
    </source>
</reference>
<keyword evidence="1" id="KW-0732">Signal</keyword>
<dbReference type="Proteomes" id="UP000824175">
    <property type="component" value="Unassembled WGS sequence"/>
</dbReference>
<sequence length="125" mass="14589">MSKKILMLIILSLFCFNMKAEASSWEYRYHIIGDSQNRVNLYQAKNDLLVSFKELVDGLDEQYYEQAILDQLDHSPYPMSYRNHTIYLTLGDGDGKEISGELITDLCSSQEQEIETHFFFLDLFS</sequence>
<evidence type="ECO:0000313" key="2">
    <source>
        <dbReference type="EMBL" id="HIU14180.1"/>
    </source>
</evidence>
<dbReference type="AlphaFoldDB" id="A0A9D1HP27"/>
<gene>
    <name evidence="2" type="ORF">IAD15_08950</name>
</gene>